<dbReference type="Proteomes" id="UP000219612">
    <property type="component" value="Unassembled WGS sequence"/>
</dbReference>
<dbReference type="AlphaFoldDB" id="A0A285HC83"/>
<accession>A0A285HC83</accession>
<organism evidence="2 3">
    <name type="scientific">Paractinoplanes atraurantiacus</name>
    <dbReference type="NCBI Taxonomy" id="1036182"/>
    <lineage>
        <taxon>Bacteria</taxon>
        <taxon>Bacillati</taxon>
        <taxon>Actinomycetota</taxon>
        <taxon>Actinomycetes</taxon>
        <taxon>Micromonosporales</taxon>
        <taxon>Micromonosporaceae</taxon>
        <taxon>Paractinoplanes</taxon>
    </lineage>
</organism>
<evidence type="ECO:0000313" key="3">
    <source>
        <dbReference type="Proteomes" id="UP000219612"/>
    </source>
</evidence>
<reference evidence="2 3" key="1">
    <citation type="submission" date="2017-09" db="EMBL/GenBank/DDBJ databases">
        <authorList>
            <person name="Ehlers B."/>
            <person name="Leendertz F.H."/>
        </authorList>
    </citation>
    <scope>NUCLEOTIDE SEQUENCE [LARGE SCALE GENOMIC DNA]</scope>
    <source>
        <strain evidence="2 3">CGMCC 4.6857</strain>
    </source>
</reference>
<name>A0A285HC83_9ACTN</name>
<gene>
    <name evidence="2" type="ORF">SAMN05421748_104121</name>
</gene>
<evidence type="ECO:0000256" key="1">
    <source>
        <dbReference type="SAM" id="MobiDB-lite"/>
    </source>
</evidence>
<proteinExistence type="predicted"/>
<protein>
    <submittedName>
        <fullName evidence="2">Uncharacterized protein</fullName>
    </submittedName>
</protein>
<sequence>MFPYSDPHIQLDMHHQRVASLIDQASERRRARAARPRRRWRRAATP</sequence>
<evidence type="ECO:0000313" key="2">
    <source>
        <dbReference type="EMBL" id="SNY33348.1"/>
    </source>
</evidence>
<dbReference type="EMBL" id="OBDY01000004">
    <property type="protein sequence ID" value="SNY33348.1"/>
    <property type="molecule type" value="Genomic_DNA"/>
</dbReference>
<keyword evidence="3" id="KW-1185">Reference proteome</keyword>
<feature type="region of interest" description="Disordered" evidence="1">
    <location>
        <begin position="22"/>
        <end position="46"/>
    </location>
</feature>
<dbReference type="RefSeq" id="WP_179855142.1">
    <property type="nucleotide sequence ID" value="NZ_OBDY01000004.1"/>
</dbReference>
<feature type="compositionally biased region" description="Basic residues" evidence="1">
    <location>
        <begin position="29"/>
        <end position="46"/>
    </location>
</feature>